<dbReference type="PANTHER" id="PTHR35319:SF2">
    <property type="entry name" value="YCF54"/>
    <property type="match status" value="1"/>
</dbReference>
<dbReference type="PANTHER" id="PTHR35319">
    <property type="match status" value="1"/>
</dbReference>
<gene>
    <name evidence="2" type="ORF">HYH03_017149</name>
</gene>
<dbReference type="InterPro" id="IPR038409">
    <property type="entry name" value="Ycf54-like_sf"/>
</dbReference>
<dbReference type="AlphaFoldDB" id="A0A835XIW6"/>
<comment type="similarity">
    <text evidence="1">Belongs to the ycf54 family.</text>
</comment>
<name>A0A835XIW6_9CHLO</name>
<dbReference type="Proteomes" id="UP000612055">
    <property type="component" value="Unassembled WGS sequence"/>
</dbReference>
<dbReference type="OrthoDB" id="5200at2759"/>
<evidence type="ECO:0000313" key="2">
    <source>
        <dbReference type="EMBL" id="KAG2483982.1"/>
    </source>
</evidence>
<protein>
    <submittedName>
        <fullName evidence="2">Uncharacterized protein</fullName>
    </submittedName>
</protein>
<dbReference type="Gene3D" id="3.30.70.1860">
    <property type="entry name" value="Uncharacterised protein family Ycf54"/>
    <property type="match status" value="1"/>
</dbReference>
<comment type="caution">
    <text evidence="2">The sequence shown here is derived from an EMBL/GenBank/DDBJ whole genome shotgun (WGS) entry which is preliminary data.</text>
</comment>
<proteinExistence type="inferred from homology"/>
<dbReference type="EMBL" id="JAEHOE010000160">
    <property type="protein sequence ID" value="KAG2483982.1"/>
    <property type="molecule type" value="Genomic_DNA"/>
</dbReference>
<accession>A0A835XIW6</accession>
<reference evidence="2" key="1">
    <citation type="journal article" date="2020" name="bioRxiv">
        <title>Comparative genomics of Chlamydomonas.</title>
        <authorList>
            <person name="Craig R.J."/>
            <person name="Hasan A.R."/>
            <person name="Ness R.W."/>
            <person name="Keightley P.D."/>
        </authorList>
    </citation>
    <scope>NUCLEOTIDE SEQUENCE</scope>
    <source>
        <strain evidence="2">CCAP 11/70</strain>
    </source>
</reference>
<organism evidence="2 3">
    <name type="scientific">Edaphochlamys debaryana</name>
    <dbReference type="NCBI Taxonomy" id="47281"/>
    <lineage>
        <taxon>Eukaryota</taxon>
        <taxon>Viridiplantae</taxon>
        <taxon>Chlorophyta</taxon>
        <taxon>core chlorophytes</taxon>
        <taxon>Chlorophyceae</taxon>
        <taxon>CS clade</taxon>
        <taxon>Chlamydomonadales</taxon>
        <taxon>Chlamydomonadales incertae sedis</taxon>
        <taxon>Edaphochlamys</taxon>
    </lineage>
</organism>
<sequence>MASMTASRTSVVTSTRKASMAPVARPMVHAFTAQRPVASASRAAETRRAAGIVARAAPVAEPVAAQKSTGKKEWIALVCNAEWFFMDPNNESVAEQLRERVRFFKEQNIEQLDFHIVENPAWLDQAQFQEVNSKVKRPSVALIGTDAMWITFMKLRLDRVLKVELKGMSDKDALASAGPIPDFKPSGKWTAPYARYTPGWWKVFAPKL</sequence>
<evidence type="ECO:0000256" key="1">
    <source>
        <dbReference type="ARBA" id="ARBA00043978"/>
    </source>
</evidence>
<dbReference type="InterPro" id="IPR019616">
    <property type="entry name" value="Ycf54"/>
</dbReference>
<dbReference type="Pfam" id="PF10674">
    <property type="entry name" value="Ycf54"/>
    <property type="match status" value="1"/>
</dbReference>
<evidence type="ECO:0000313" key="3">
    <source>
        <dbReference type="Proteomes" id="UP000612055"/>
    </source>
</evidence>
<keyword evidence="3" id="KW-1185">Reference proteome</keyword>